<keyword evidence="2" id="KW-1185">Reference proteome</keyword>
<organism evidence="1 2">
    <name type="scientific">Antarcticirhabdus aurantiaca</name>
    <dbReference type="NCBI Taxonomy" id="2606717"/>
    <lineage>
        <taxon>Bacteria</taxon>
        <taxon>Pseudomonadati</taxon>
        <taxon>Pseudomonadota</taxon>
        <taxon>Alphaproteobacteria</taxon>
        <taxon>Hyphomicrobiales</taxon>
        <taxon>Aurantimonadaceae</taxon>
        <taxon>Antarcticirhabdus</taxon>
    </lineage>
</organism>
<gene>
    <name evidence="1" type="ORF">OXU80_18335</name>
</gene>
<keyword evidence="1" id="KW-0560">Oxidoreductase</keyword>
<dbReference type="EMBL" id="CP113520">
    <property type="protein sequence ID" value="WAJ31522.1"/>
    <property type="molecule type" value="Genomic_DNA"/>
</dbReference>
<evidence type="ECO:0000313" key="1">
    <source>
        <dbReference type="EMBL" id="WAJ31522.1"/>
    </source>
</evidence>
<sequence length="415" mass="47091">MDARDDMLKRLRDRREGYSLDRPFYVDADFYKLDLELIWYRDWLFAGHDCELPKAGSYMTLQVGDYPVVIVRDRQGGIRAFHNACRHRGSRVCTQHKGTAARLVCPYHQWTYELDGRLLFARQMGPDFDPSGFGLKPIACESVAGYIFICLADQPADFAPFRAAMEPYFAPHRLTEAKIAYESTIIEKGNWKLVWENNRECYHCAGNHPELCKTFPEAPVATGVQSAESDPEILAHWEACEAEGLPARFRIDPDGQFRTTRTPLLGDAVSYTIEGTEAVNRLLSDTVTAKNIGALLLYHYPGTWNHVLTDHAVTFRVLPLSANETAVTTKWLVHKDAVEGVDYDLERLIHVWTETNDQDRRIVEENAFGIRSPAYQPGPYSPVHEGAVMQFVDWYARFAQDRLTEGAAPALRSVA</sequence>
<name>A0ACD4NXD6_9HYPH</name>
<accession>A0ACD4NXD6</accession>
<keyword evidence="1" id="KW-0223">Dioxygenase</keyword>
<protein>
    <submittedName>
        <fullName evidence="1">Aromatic ring-hydroxylating dioxygenase subunit alpha</fullName>
    </submittedName>
</protein>
<evidence type="ECO:0000313" key="2">
    <source>
        <dbReference type="Proteomes" id="UP001163223"/>
    </source>
</evidence>
<dbReference type="Proteomes" id="UP001163223">
    <property type="component" value="Chromosome"/>
</dbReference>
<proteinExistence type="predicted"/>
<reference evidence="1" key="1">
    <citation type="submission" date="2022-11" db="EMBL/GenBank/DDBJ databases">
        <title>beta-Carotene-producing bacterium, Jeongeuplla avenae sp. nov., alleviates the salt stress of Arabidopsis seedlings.</title>
        <authorList>
            <person name="Jiang L."/>
            <person name="Lee J."/>
        </authorList>
    </citation>
    <scope>NUCLEOTIDE SEQUENCE</scope>
    <source>
        <strain evidence="1">DY_R2A_6</strain>
    </source>
</reference>